<evidence type="ECO:0000256" key="6">
    <source>
        <dbReference type="ARBA" id="ARBA00023157"/>
    </source>
</evidence>
<comment type="function">
    <text evidence="1">Thiol-specific peroxidase that catalyzes the reduction of hydrogen peroxide and organic hydroperoxides to water and alcohols, respectively. Plays a role in cell protection against oxidative stress by detoxifying peroxides and as sensor of hydrogen peroxide-mediated signaling events.</text>
</comment>
<evidence type="ECO:0000256" key="5">
    <source>
        <dbReference type="ARBA" id="ARBA00023002"/>
    </source>
</evidence>
<keyword evidence="3" id="KW-0575">Peroxidase</keyword>
<evidence type="ECO:0000256" key="1">
    <source>
        <dbReference type="ARBA" id="ARBA00003330"/>
    </source>
</evidence>
<reference evidence="13" key="2">
    <citation type="submission" date="2023-01" db="EMBL/GenBank/DDBJ databases">
        <title>Draft genome sequence of Agaribacter marinus strain NBRC 110023.</title>
        <authorList>
            <person name="Sun Q."/>
            <person name="Mori K."/>
        </authorList>
    </citation>
    <scope>NUCLEOTIDE SEQUENCE</scope>
    <source>
        <strain evidence="13">NBRC 110023</strain>
    </source>
</reference>
<proteinExistence type="inferred from homology"/>
<evidence type="ECO:0000256" key="11">
    <source>
        <dbReference type="ARBA" id="ARBA00049091"/>
    </source>
</evidence>
<dbReference type="CDD" id="cd02970">
    <property type="entry name" value="PRX_like2"/>
    <property type="match status" value="1"/>
</dbReference>
<evidence type="ECO:0000256" key="10">
    <source>
        <dbReference type="ARBA" id="ARBA00042639"/>
    </source>
</evidence>
<keyword evidence="6" id="KW-1015">Disulfide bond</keyword>
<dbReference type="GO" id="GO:0045454">
    <property type="term" value="P:cell redox homeostasis"/>
    <property type="evidence" value="ECO:0007669"/>
    <property type="project" value="TreeGrafter"/>
</dbReference>
<dbReference type="Gene3D" id="3.40.30.10">
    <property type="entry name" value="Glutaredoxin"/>
    <property type="match status" value="1"/>
</dbReference>
<evidence type="ECO:0000256" key="2">
    <source>
        <dbReference type="ARBA" id="ARBA00013017"/>
    </source>
</evidence>
<dbReference type="EMBL" id="BSOT01000005">
    <property type="protein sequence ID" value="GLR70255.1"/>
    <property type="molecule type" value="Genomic_DNA"/>
</dbReference>
<evidence type="ECO:0000256" key="7">
    <source>
        <dbReference type="ARBA" id="ARBA00023284"/>
    </source>
</evidence>
<dbReference type="RefSeq" id="WP_284216560.1">
    <property type="nucleotide sequence ID" value="NZ_BSOT01000005.1"/>
</dbReference>
<evidence type="ECO:0000256" key="8">
    <source>
        <dbReference type="ARBA" id="ARBA00032824"/>
    </source>
</evidence>
<dbReference type="GO" id="GO:0005737">
    <property type="term" value="C:cytoplasm"/>
    <property type="evidence" value="ECO:0007669"/>
    <property type="project" value="TreeGrafter"/>
</dbReference>
<dbReference type="SUPFAM" id="SSF52833">
    <property type="entry name" value="Thioredoxin-like"/>
    <property type="match status" value="1"/>
</dbReference>
<dbReference type="InterPro" id="IPR000866">
    <property type="entry name" value="AhpC/TSA"/>
</dbReference>
<evidence type="ECO:0000259" key="12">
    <source>
        <dbReference type="PROSITE" id="PS51352"/>
    </source>
</evidence>
<evidence type="ECO:0000256" key="9">
    <source>
        <dbReference type="ARBA" id="ARBA00038489"/>
    </source>
</evidence>
<evidence type="ECO:0000256" key="4">
    <source>
        <dbReference type="ARBA" id="ARBA00022862"/>
    </source>
</evidence>
<keyword evidence="4" id="KW-0049">Antioxidant</keyword>
<comment type="catalytic activity">
    <reaction evidence="11">
        <text>a hydroperoxide + [thioredoxin]-dithiol = an alcohol + [thioredoxin]-disulfide + H2O</text>
        <dbReference type="Rhea" id="RHEA:62620"/>
        <dbReference type="Rhea" id="RHEA-COMP:10698"/>
        <dbReference type="Rhea" id="RHEA-COMP:10700"/>
        <dbReference type="ChEBI" id="CHEBI:15377"/>
        <dbReference type="ChEBI" id="CHEBI:29950"/>
        <dbReference type="ChEBI" id="CHEBI:30879"/>
        <dbReference type="ChEBI" id="CHEBI:35924"/>
        <dbReference type="ChEBI" id="CHEBI:50058"/>
        <dbReference type="EC" id="1.11.1.24"/>
    </reaction>
</comment>
<keyword evidence="7" id="KW-0676">Redox-active center</keyword>
<dbReference type="Proteomes" id="UP001156601">
    <property type="component" value="Unassembled WGS sequence"/>
</dbReference>
<sequence length="225" mass="24928">MSLNEQIRESIASFRENLPPELVSLIEQGAGEISAMAIVEHAINVGDKVPDFTLKDRNGSYRSLTEYLTDGPLVITFYRGVWCPFCNMQLAAYNAVLNDIHATGAQLVAITPETENAMEVLAQSNAPSEAKESAKRVVDFDILHDAKTEVARKFGLVFELPSSHKRLLDMLSFDVERANGDNSYAFADPATYVVGADGFVKWAFVPNNYRKRAEPEDILKALNNI</sequence>
<dbReference type="GO" id="GO:0034599">
    <property type="term" value="P:cellular response to oxidative stress"/>
    <property type="evidence" value="ECO:0007669"/>
    <property type="project" value="TreeGrafter"/>
</dbReference>
<keyword evidence="5" id="KW-0560">Oxidoreductase</keyword>
<evidence type="ECO:0000313" key="13">
    <source>
        <dbReference type="EMBL" id="GLR70255.1"/>
    </source>
</evidence>
<organism evidence="13 14">
    <name type="scientific">Agaribacter marinus</name>
    <dbReference type="NCBI Taxonomy" id="1431249"/>
    <lineage>
        <taxon>Bacteria</taxon>
        <taxon>Pseudomonadati</taxon>
        <taxon>Pseudomonadota</taxon>
        <taxon>Gammaproteobacteria</taxon>
        <taxon>Alteromonadales</taxon>
        <taxon>Alteromonadaceae</taxon>
        <taxon>Agaribacter</taxon>
    </lineage>
</organism>
<feature type="domain" description="Thioredoxin" evidence="12">
    <location>
        <begin position="43"/>
        <end position="225"/>
    </location>
</feature>
<dbReference type="PROSITE" id="PS51352">
    <property type="entry name" value="THIOREDOXIN_2"/>
    <property type="match status" value="1"/>
</dbReference>
<dbReference type="PANTHER" id="PTHR42801">
    <property type="entry name" value="THIOREDOXIN-DEPENDENT PEROXIDE REDUCTASE"/>
    <property type="match status" value="1"/>
</dbReference>
<evidence type="ECO:0000313" key="14">
    <source>
        <dbReference type="Proteomes" id="UP001156601"/>
    </source>
</evidence>
<comment type="similarity">
    <text evidence="9">Belongs to the peroxiredoxin family. BCP/PrxQ subfamily.</text>
</comment>
<dbReference type="GO" id="GO:0008379">
    <property type="term" value="F:thioredoxin peroxidase activity"/>
    <property type="evidence" value="ECO:0007669"/>
    <property type="project" value="TreeGrafter"/>
</dbReference>
<dbReference type="InterPro" id="IPR013766">
    <property type="entry name" value="Thioredoxin_domain"/>
</dbReference>
<dbReference type="Pfam" id="PF00578">
    <property type="entry name" value="AhpC-TSA"/>
    <property type="match status" value="1"/>
</dbReference>
<accession>A0AA37T251</accession>
<dbReference type="PANTHER" id="PTHR42801:SF7">
    <property type="entry name" value="SLL1159 PROTEIN"/>
    <property type="match status" value="1"/>
</dbReference>
<dbReference type="InterPro" id="IPR050924">
    <property type="entry name" value="Peroxiredoxin_BCP/PrxQ"/>
</dbReference>
<keyword evidence="14" id="KW-1185">Reference proteome</keyword>
<comment type="caution">
    <text evidence="13">The sequence shown here is derived from an EMBL/GenBank/DDBJ whole genome shotgun (WGS) entry which is preliminary data.</text>
</comment>
<name>A0AA37T251_9ALTE</name>
<reference evidence="13" key="1">
    <citation type="journal article" date="2014" name="Int. J. Syst. Evol. Microbiol.">
        <title>Complete genome sequence of Corynebacterium casei LMG S-19264T (=DSM 44701T), isolated from a smear-ripened cheese.</title>
        <authorList>
            <consortium name="US DOE Joint Genome Institute (JGI-PGF)"/>
            <person name="Walter F."/>
            <person name="Albersmeier A."/>
            <person name="Kalinowski J."/>
            <person name="Ruckert C."/>
        </authorList>
    </citation>
    <scope>NUCLEOTIDE SEQUENCE</scope>
    <source>
        <strain evidence="13">NBRC 110023</strain>
    </source>
</reference>
<dbReference type="InterPro" id="IPR036249">
    <property type="entry name" value="Thioredoxin-like_sf"/>
</dbReference>
<evidence type="ECO:0000256" key="3">
    <source>
        <dbReference type="ARBA" id="ARBA00022559"/>
    </source>
</evidence>
<dbReference type="AlphaFoldDB" id="A0AA37T251"/>
<gene>
    <name evidence="13" type="ORF">GCM10007852_11630</name>
</gene>
<dbReference type="EC" id="1.11.1.24" evidence="2"/>
<protein>
    <recommendedName>
        <fullName evidence="2">thioredoxin-dependent peroxiredoxin</fullName>
        <ecNumber evidence="2">1.11.1.24</ecNumber>
    </recommendedName>
    <alternativeName>
        <fullName evidence="8">Thioredoxin peroxidase</fullName>
    </alternativeName>
    <alternativeName>
        <fullName evidence="10">Thioredoxin-dependent peroxiredoxin Bcp</fullName>
    </alternativeName>
</protein>